<comment type="caution">
    <text evidence="2">The sequence shown here is derived from an EMBL/GenBank/DDBJ whole genome shotgun (WGS) entry which is preliminary data.</text>
</comment>
<dbReference type="InterPro" id="IPR036439">
    <property type="entry name" value="Dockerin_dom_sf"/>
</dbReference>
<dbReference type="InterPro" id="IPR026444">
    <property type="entry name" value="Secre_tail"/>
</dbReference>
<evidence type="ECO:0008006" key="4">
    <source>
        <dbReference type="Google" id="ProtNLM"/>
    </source>
</evidence>
<feature type="signal peptide" evidence="1">
    <location>
        <begin position="1"/>
        <end position="20"/>
    </location>
</feature>
<dbReference type="STRING" id="1817867.A3F83_04385"/>
<name>A0A1F5YSE3_9BACT</name>
<organism evidence="2 3">
    <name type="scientific">Candidatus Glassbacteria bacterium RIFCSPLOWO2_12_FULL_58_11</name>
    <dbReference type="NCBI Taxonomy" id="1817867"/>
    <lineage>
        <taxon>Bacteria</taxon>
        <taxon>Candidatus Glassiibacteriota</taxon>
    </lineage>
</organism>
<reference evidence="2 3" key="1">
    <citation type="journal article" date="2016" name="Nat. Commun.">
        <title>Thousands of microbial genomes shed light on interconnected biogeochemical processes in an aquifer system.</title>
        <authorList>
            <person name="Anantharaman K."/>
            <person name="Brown C.T."/>
            <person name="Hug L.A."/>
            <person name="Sharon I."/>
            <person name="Castelle C.J."/>
            <person name="Probst A.J."/>
            <person name="Thomas B.C."/>
            <person name="Singh A."/>
            <person name="Wilkins M.J."/>
            <person name="Karaoz U."/>
            <person name="Brodie E.L."/>
            <person name="Williams K.H."/>
            <person name="Hubbard S.S."/>
            <person name="Banfield J.F."/>
        </authorList>
    </citation>
    <scope>NUCLEOTIDE SEQUENCE [LARGE SCALE GENOMIC DNA]</scope>
</reference>
<accession>A0A1F5YSE3</accession>
<dbReference type="InterPro" id="IPR011110">
    <property type="entry name" value="Reg_prop"/>
</dbReference>
<evidence type="ECO:0000256" key="1">
    <source>
        <dbReference type="SAM" id="SignalP"/>
    </source>
</evidence>
<dbReference type="Gene3D" id="2.130.10.10">
    <property type="entry name" value="YVTN repeat-like/Quinoprotein amine dehydrogenase"/>
    <property type="match status" value="3"/>
</dbReference>
<dbReference type="SUPFAM" id="SSF63829">
    <property type="entry name" value="Calcium-dependent phosphotriesterase"/>
    <property type="match status" value="2"/>
</dbReference>
<feature type="chain" id="PRO_5009522639" description="FlgD Ig-like domain-containing protein" evidence="1">
    <location>
        <begin position="21"/>
        <end position="529"/>
    </location>
</feature>
<dbReference type="EMBL" id="MFIX01000164">
    <property type="protein sequence ID" value="OGG03003.1"/>
    <property type="molecule type" value="Genomic_DNA"/>
</dbReference>
<sequence length="529" mass="58504">MSLIVRLLVPLLFGCSLARAENLFTNYDRSNAGLITELVKCVVIDAEGAKWFGGKDQGAMKFDTTWTFFYQFKGDINSDAVKHITVDSNGDVWFAGNQGVSRLSGTLWTNYTFATGLASDNTYHVAQDKDGIYWVATDNGVNRYDGRIWTTFTQFNGLGENWVNYILADRDSVLWFGLKTKGISRYDGTTWQTISWIKGVDKIEVRVICQDLEGNIWVGTRLQGVSKFDGQNWTTYTTADGLVSNNVWGIAIDSAGNKWFATFGGGVSMFDGRRWISYTEKDDGLALNVVNDVAVDRDGTLWFATDNGISTLKPENIKQPPIPTCDINGDRRLNISDAISLILLLRDRPDVVLADYDGDGKGSLADVIWLLKDLRYGNCPPLSASPAGAVPPVRKLNTEDVAYVTGLLHRLELASGEIAEFAAALHALGETPSLPAAFSLEGNVPNPFNPSTTIRYSVPEGKPVRTSLKVFDLRGAQVRTLVETVREPGQYTIFWDGLDDFSRPVPSGVYFYRLQAPEFSATRKMVLLK</sequence>
<evidence type="ECO:0000313" key="2">
    <source>
        <dbReference type="EMBL" id="OGG03003.1"/>
    </source>
</evidence>
<dbReference type="Gene3D" id="2.60.40.4070">
    <property type="match status" value="1"/>
</dbReference>
<dbReference type="NCBIfam" id="TIGR04183">
    <property type="entry name" value="Por_Secre_tail"/>
    <property type="match status" value="1"/>
</dbReference>
<dbReference type="InterPro" id="IPR015943">
    <property type="entry name" value="WD40/YVTN_repeat-like_dom_sf"/>
</dbReference>
<proteinExistence type="predicted"/>
<dbReference type="AlphaFoldDB" id="A0A1F5YSE3"/>
<keyword evidence="1" id="KW-0732">Signal</keyword>
<dbReference type="SUPFAM" id="SSF63446">
    <property type="entry name" value="Type I dockerin domain"/>
    <property type="match status" value="1"/>
</dbReference>
<dbReference type="Proteomes" id="UP000179129">
    <property type="component" value="Unassembled WGS sequence"/>
</dbReference>
<evidence type="ECO:0000313" key="3">
    <source>
        <dbReference type="Proteomes" id="UP000179129"/>
    </source>
</evidence>
<gene>
    <name evidence="2" type="ORF">A3F83_04385</name>
</gene>
<dbReference type="GO" id="GO:0000272">
    <property type="term" value="P:polysaccharide catabolic process"/>
    <property type="evidence" value="ECO:0007669"/>
    <property type="project" value="InterPro"/>
</dbReference>
<dbReference type="Pfam" id="PF07494">
    <property type="entry name" value="Reg_prop"/>
    <property type="match status" value="2"/>
</dbReference>
<protein>
    <recommendedName>
        <fullName evidence="4">FlgD Ig-like domain-containing protein</fullName>
    </recommendedName>
</protein>